<sequence length="110" mass="12617">MSRTKRKAEKDSRIKGVQKSKGLSFTFRSIDVMDGDPHLKAKWEWRVSCQPTSIGYHNIPYAKGSGYPLILTYSSFTHICSLVPFHHFPSFCFQARTINDNSTSYFSVTF</sequence>
<dbReference type="GeneID" id="23861294"/>
<evidence type="ECO:0000313" key="2">
    <source>
        <dbReference type="Proteomes" id="UP000002316"/>
    </source>
</evidence>
<dbReference type="RefSeq" id="XP_011773449.1">
    <property type="nucleotide sequence ID" value="XM_011775147.1"/>
</dbReference>
<organism evidence="1 2">
    <name type="scientific">Trypanosoma brucei gambiense (strain MHOM/CI/86/DAL972)</name>
    <dbReference type="NCBI Taxonomy" id="679716"/>
    <lineage>
        <taxon>Eukaryota</taxon>
        <taxon>Discoba</taxon>
        <taxon>Euglenozoa</taxon>
        <taxon>Kinetoplastea</taxon>
        <taxon>Metakinetoplastina</taxon>
        <taxon>Trypanosomatida</taxon>
        <taxon>Trypanosomatidae</taxon>
        <taxon>Trypanosoma</taxon>
    </lineage>
</organism>
<reference evidence="2" key="1">
    <citation type="journal article" date="2010" name="PLoS Negl. Trop. Dis.">
        <title>The genome sequence of Trypanosoma brucei gambiense, causative agent of chronic human african trypanosomiasis.</title>
        <authorList>
            <person name="Jackson A.P."/>
            <person name="Sanders M."/>
            <person name="Berry A."/>
            <person name="McQuillan J."/>
            <person name="Aslett M.A."/>
            <person name="Quail M.A."/>
            <person name="Chukualim B."/>
            <person name="Capewell P."/>
            <person name="MacLeod A."/>
            <person name="Melville S.E."/>
            <person name="Gibson W."/>
            <person name="Barry J.D."/>
            <person name="Berriman M."/>
            <person name="Hertz-Fowler C."/>
        </authorList>
    </citation>
    <scope>NUCLEOTIDE SEQUENCE [LARGE SCALE GENOMIC DNA]</scope>
    <source>
        <strain evidence="2">MHOM/CI/86/DAL972</strain>
    </source>
</reference>
<accession>C9ZP34</accession>
<evidence type="ECO:0000313" key="1">
    <source>
        <dbReference type="EMBL" id="CBH11162.1"/>
    </source>
</evidence>
<gene>
    <name evidence="1" type="ORF">TbgDal_V3000</name>
</gene>
<name>C9ZP34_TRYB9</name>
<protein>
    <submittedName>
        <fullName evidence="1">Uncharacterized protein</fullName>
    </submittedName>
</protein>
<dbReference type="EMBL" id="FN554968">
    <property type="protein sequence ID" value="CBH11162.1"/>
    <property type="molecule type" value="Genomic_DNA"/>
</dbReference>
<dbReference type="Proteomes" id="UP000002316">
    <property type="component" value="Chromosome 5"/>
</dbReference>
<dbReference type="KEGG" id="tbg:TbgDal_V3000"/>
<dbReference type="AlphaFoldDB" id="C9ZP34"/>
<proteinExistence type="predicted"/>